<accession>J0MUU6</accession>
<organism evidence="2 3">
    <name type="scientific">Schaalia georgiae F0490</name>
    <dbReference type="NCBI Taxonomy" id="1125717"/>
    <lineage>
        <taxon>Bacteria</taxon>
        <taxon>Bacillati</taxon>
        <taxon>Actinomycetota</taxon>
        <taxon>Actinomycetes</taxon>
        <taxon>Actinomycetales</taxon>
        <taxon>Actinomycetaceae</taxon>
        <taxon>Schaalia</taxon>
    </lineage>
</organism>
<evidence type="ECO:0000313" key="3">
    <source>
        <dbReference type="Proteomes" id="UP000004578"/>
    </source>
</evidence>
<evidence type="ECO:0000259" key="1">
    <source>
        <dbReference type="Pfam" id="PF03354"/>
    </source>
</evidence>
<dbReference type="Proteomes" id="UP000004578">
    <property type="component" value="Unassembled WGS sequence"/>
</dbReference>
<dbReference type="PANTHER" id="PTHR41287">
    <property type="match status" value="1"/>
</dbReference>
<protein>
    <submittedName>
        <fullName evidence="2">Putative phage terminase, large subunit</fullName>
    </submittedName>
</protein>
<evidence type="ECO:0000313" key="2">
    <source>
        <dbReference type="EMBL" id="EJF35847.1"/>
    </source>
</evidence>
<reference evidence="2 3" key="1">
    <citation type="submission" date="2012-05" db="EMBL/GenBank/DDBJ databases">
        <authorList>
            <person name="Harkins D.M."/>
            <person name="Madupu R."/>
            <person name="Durkin A.S."/>
            <person name="Torralba M."/>
            <person name="Methe B."/>
            <person name="Sutton G.G."/>
            <person name="Nelson K.E."/>
        </authorList>
    </citation>
    <scope>NUCLEOTIDE SEQUENCE [LARGE SCALE GENOMIC DNA]</scope>
    <source>
        <strain evidence="2 3">F0490</strain>
    </source>
</reference>
<dbReference type="RefSeq" id="WP_005872668.1">
    <property type="nucleotide sequence ID" value="NZ_AKFS01000299.1"/>
</dbReference>
<name>J0MUU6_9ACTO</name>
<dbReference type="InterPro" id="IPR027417">
    <property type="entry name" value="P-loop_NTPase"/>
</dbReference>
<dbReference type="PANTHER" id="PTHR41287:SF1">
    <property type="entry name" value="PROTEIN YMFN"/>
    <property type="match status" value="1"/>
</dbReference>
<gene>
    <name evidence="2" type="ORF">HMPREF1317_0297</name>
</gene>
<dbReference type="PATRIC" id="fig|1125717.3.peg.1895"/>
<sequence>MSLLPRRFLALPAPTHCPAPDPAYPLNEGAEVARVALIMGIRLQPWQRLVLNRATQYRWGANALGARVREYKYKTVVVTVPRQSGKTTLVGPLQVFRMFLRPGSKSLYTAQTGADASERIRELIASVIESPLREIITPRYSSGSEGLTVRETGSTLRRFSPTLSAVHGGHPHLVTLDEIWKFDKTLGDTLVGSIGPSQVTIRQEAQIWMISTKGTARSEFMNELITRGVEGADPAMCFIEWSMPEGRDPYDPETWRLFHPALGNTQTPDSLAADATLPYAEWMRGYMNVVVAADDPLIPLEDWDHLAAEPLTRPTLDEVALAYDAGAVGECAAVVAAWEDADGKTAIRVVRQAPGVAWIAPYVAELAAAHPGMGLWADDGGPTRRVTDDLRERHGLDGRITTLTIAERGIADGNLLDAITETRQIRHDASRPLRDAIANAATKDTNGIRLLSRDKSTAPIPALIAASVAMYGAAHPAPATWVLP</sequence>
<dbReference type="Gene3D" id="3.40.50.300">
    <property type="entry name" value="P-loop containing nucleotide triphosphate hydrolases"/>
    <property type="match status" value="1"/>
</dbReference>
<dbReference type="InterPro" id="IPR046461">
    <property type="entry name" value="TerL_ATPase"/>
</dbReference>
<feature type="domain" description="Terminase large subunit-like ATPase" evidence="1">
    <location>
        <begin position="68"/>
        <end position="224"/>
    </location>
</feature>
<dbReference type="OrthoDB" id="3188010at2"/>
<proteinExistence type="predicted"/>
<keyword evidence="3" id="KW-1185">Reference proteome</keyword>
<dbReference type="Pfam" id="PF03354">
    <property type="entry name" value="TerL_ATPase"/>
    <property type="match status" value="1"/>
</dbReference>
<dbReference type="AlphaFoldDB" id="J0MUU6"/>
<dbReference type="EMBL" id="AKFS01000299">
    <property type="protein sequence ID" value="EJF35847.1"/>
    <property type="molecule type" value="Genomic_DNA"/>
</dbReference>
<comment type="caution">
    <text evidence="2">The sequence shown here is derived from an EMBL/GenBank/DDBJ whole genome shotgun (WGS) entry which is preliminary data.</text>
</comment>
<dbReference type="InterPro" id="IPR005021">
    <property type="entry name" value="Terminase_largesu-like"/>
</dbReference>